<proteinExistence type="inferred from homology"/>
<feature type="domain" description="D-serine dehydratase-like" evidence="3">
    <location>
        <begin position="264"/>
        <end position="373"/>
    </location>
</feature>
<keyword evidence="5" id="KW-1185">Reference proteome</keyword>
<evidence type="ECO:0000259" key="3">
    <source>
        <dbReference type="SMART" id="SM01119"/>
    </source>
</evidence>
<dbReference type="PANTHER" id="PTHR28004:SF2">
    <property type="entry name" value="D-SERINE DEHYDRATASE"/>
    <property type="match status" value="1"/>
</dbReference>
<accession>A0ABT1QQM9</accession>
<evidence type="ECO:0000313" key="5">
    <source>
        <dbReference type="Proteomes" id="UP001165498"/>
    </source>
</evidence>
<dbReference type="RefSeq" id="WP_255913388.1">
    <property type="nucleotide sequence ID" value="NZ_JANFQO010000005.1"/>
</dbReference>
<comment type="caution">
    <text evidence="4">The sequence shown here is derived from an EMBL/GenBank/DDBJ whole genome shotgun (WGS) entry which is preliminary data.</text>
</comment>
<evidence type="ECO:0000313" key="4">
    <source>
        <dbReference type="EMBL" id="MCQ4164575.1"/>
    </source>
</evidence>
<name>A0ABT1QQM9_9GAMM</name>
<dbReference type="InterPro" id="IPR051466">
    <property type="entry name" value="D-amino_acid_metab_enzyme"/>
</dbReference>
<dbReference type="InterPro" id="IPR029066">
    <property type="entry name" value="PLP-binding_barrel"/>
</dbReference>
<reference evidence="4" key="1">
    <citation type="submission" date="2022-07" db="EMBL/GenBank/DDBJ databases">
        <title>Tahibacter sp., a new gammaproteobacterium isolated from the silt sample collected at pig farm.</title>
        <authorList>
            <person name="Chen H."/>
        </authorList>
    </citation>
    <scope>NUCLEOTIDE SEQUENCE</scope>
    <source>
        <strain evidence="4">P2K</strain>
    </source>
</reference>
<dbReference type="SMART" id="SM01119">
    <property type="entry name" value="D-ser_dehydrat"/>
    <property type="match status" value="1"/>
</dbReference>
<comment type="similarity">
    <text evidence="1">Belongs to the DSD1 family.</text>
</comment>
<dbReference type="InterPro" id="IPR042208">
    <property type="entry name" value="D-ser_dehydrat-like_sf"/>
</dbReference>
<dbReference type="InterPro" id="IPR026956">
    <property type="entry name" value="D-ser_dehydrat-like_dom"/>
</dbReference>
<sequence length="386" mass="40733">MNLPTSQIPAALATLETPCLLLDQPRLERNIARMNARIDYLDVRLRPHVKTAKCTGIARRIFGGATGPITVSTLREAEYFFADGFDDMLYAVSMAPAKVARAARLVRAGARLRLIVDALDAAEAIAVRAAAEDVRFEVLIEIDADGHRAGLRPHDANVIALARQLQASSHLQFGGVMTHAGSSYGCVGAPALRAHARMERDAVVSAAARLHAAGLECATVSVGSTPSISFAEDLTGVTEARVGVYVFNDLVQSNIGVCLLDDIALSVLATVISHKPDTGRLIIDAGGLALSKDHGTASQAVDYGYGQVCAADGSVLAGLRVVEVNQEHGLVAPADADDAAAMFAALPIGARVRVLPNHACMTAAAYEHYNLLDGDAVLQWPRCNGW</sequence>
<protein>
    <submittedName>
        <fullName evidence="4">Alanine racemase</fullName>
        <ecNumber evidence="4">5.1.1.1</ecNumber>
    </submittedName>
</protein>
<keyword evidence="4" id="KW-0413">Isomerase</keyword>
<dbReference type="Proteomes" id="UP001165498">
    <property type="component" value="Unassembled WGS sequence"/>
</dbReference>
<dbReference type="EC" id="5.1.1.1" evidence="4"/>
<dbReference type="EMBL" id="JANFQO010000005">
    <property type="protein sequence ID" value="MCQ4164575.1"/>
    <property type="molecule type" value="Genomic_DNA"/>
</dbReference>
<dbReference type="PANTHER" id="PTHR28004">
    <property type="entry name" value="ZGC:162816-RELATED"/>
    <property type="match status" value="1"/>
</dbReference>
<gene>
    <name evidence="4" type="ORF">NM961_07610</name>
</gene>
<evidence type="ECO:0000256" key="2">
    <source>
        <dbReference type="ARBA" id="ARBA00023239"/>
    </source>
</evidence>
<dbReference type="Pfam" id="PF01168">
    <property type="entry name" value="Ala_racemase_N"/>
    <property type="match status" value="1"/>
</dbReference>
<keyword evidence="2" id="KW-0456">Lyase</keyword>
<organism evidence="4 5">
    <name type="scientific">Tahibacter harae</name>
    <dbReference type="NCBI Taxonomy" id="2963937"/>
    <lineage>
        <taxon>Bacteria</taxon>
        <taxon>Pseudomonadati</taxon>
        <taxon>Pseudomonadota</taxon>
        <taxon>Gammaproteobacteria</taxon>
        <taxon>Lysobacterales</taxon>
        <taxon>Rhodanobacteraceae</taxon>
        <taxon>Tahibacter</taxon>
    </lineage>
</organism>
<dbReference type="Gene3D" id="2.40.37.20">
    <property type="entry name" value="D-serine dehydratase-like domain"/>
    <property type="match status" value="1"/>
</dbReference>
<dbReference type="GO" id="GO:0008784">
    <property type="term" value="F:alanine racemase activity"/>
    <property type="evidence" value="ECO:0007669"/>
    <property type="project" value="UniProtKB-EC"/>
</dbReference>
<dbReference type="InterPro" id="IPR001608">
    <property type="entry name" value="Ala_racemase_N"/>
</dbReference>
<dbReference type="Gene3D" id="3.20.20.10">
    <property type="entry name" value="Alanine racemase"/>
    <property type="match status" value="1"/>
</dbReference>
<evidence type="ECO:0000256" key="1">
    <source>
        <dbReference type="ARBA" id="ARBA00005323"/>
    </source>
</evidence>
<dbReference type="SUPFAM" id="SSF51419">
    <property type="entry name" value="PLP-binding barrel"/>
    <property type="match status" value="1"/>
</dbReference>
<dbReference type="Pfam" id="PF14031">
    <property type="entry name" value="D-ser_dehydrat"/>
    <property type="match status" value="1"/>
</dbReference>